<comment type="function">
    <text evidence="1 15">Produces ATP from ADP in the presence of a proton gradient across the membrane.</text>
</comment>
<evidence type="ECO:0000259" key="18">
    <source>
        <dbReference type="Pfam" id="PF00401"/>
    </source>
</evidence>
<dbReference type="NCBIfam" id="NF001847">
    <property type="entry name" value="PRK00571.1-4"/>
    <property type="match status" value="1"/>
</dbReference>
<dbReference type="SUPFAM" id="SSF51344">
    <property type="entry name" value="Epsilon subunit of F1F0-ATP synthase N-terminal domain"/>
    <property type="match status" value="1"/>
</dbReference>
<feature type="domain" description="ATP synthase epsilon subunit C-terminal" evidence="18">
    <location>
        <begin position="89"/>
        <end position="130"/>
    </location>
</feature>
<dbReference type="InterPro" id="IPR036771">
    <property type="entry name" value="ATPsynth_dsu/esu_N"/>
</dbReference>
<evidence type="ECO:0000256" key="13">
    <source>
        <dbReference type="ARBA" id="ARBA00030215"/>
    </source>
</evidence>
<keyword evidence="9 15" id="KW-0406">Ion transport</keyword>
<evidence type="ECO:0000256" key="15">
    <source>
        <dbReference type="HAMAP-Rule" id="MF_00530"/>
    </source>
</evidence>
<gene>
    <name evidence="15" type="primary">atpC</name>
    <name evidence="20" type="ORF">BECKTC1821E_GA0114239_10529</name>
</gene>
<proteinExistence type="inferred from homology"/>
<comment type="subunit">
    <text evidence="4 15 16">F-type ATPases have 2 components, CF(1) - the catalytic core - and CF(0) - the membrane proton channel. CF(1) has five subunits: alpha(3), beta(3), gamma(1), delta(1), epsilon(1). CF(0) has three main subunits: a, b and c.</text>
</comment>
<evidence type="ECO:0000256" key="14">
    <source>
        <dbReference type="ARBA" id="ARBA00031795"/>
    </source>
</evidence>
<evidence type="ECO:0000256" key="6">
    <source>
        <dbReference type="ARBA" id="ARBA00022448"/>
    </source>
</evidence>
<dbReference type="InterPro" id="IPR036794">
    <property type="entry name" value="ATP_F1_dsu/esu_C_sf"/>
</dbReference>
<evidence type="ECO:0000256" key="12">
    <source>
        <dbReference type="ARBA" id="ARBA00023310"/>
    </source>
</evidence>
<accession>A0A450YW13</accession>
<dbReference type="GO" id="GO:0046933">
    <property type="term" value="F:proton-transporting ATP synthase activity, rotational mechanism"/>
    <property type="evidence" value="ECO:0007669"/>
    <property type="project" value="UniProtKB-UniRule"/>
</dbReference>
<keyword evidence="8 15" id="KW-0375">Hydrogen ion transport</keyword>
<evidence type="ECO:0000256" key="10">
    <source>
        <dbReference type="ARBA" id="ARBA00023136"/>
    </source>
</evidence>
<dbReference type="Pfam" id="PF02823">
    <property type="entry name" value="ATP-synt_DE_N"/>
    <property type="match status" value="1"/>
</dbReference>
<keyword evidence="11 15" id="KW-0139">CF(1)</keyword>
<keyword evidence="7 15" id="KW-1003">Cell membrane</keyword>
<dbReference type="EMBL" id="CAADFT010000052">
    <property type="protein sequence ID" value="VFK45639.1"/>
    <property type="molecule type" value="Genomic_DNA"/>
</dbReference>
<dbReference type="InterPro" id="IPR020546">
    <property type="entry name" value="ATP_synth_F1_dsu/esu_N"/>
</dbReference>
<dbReference type="NCBIfam" id="TIGR01216">
    <property type="entry name" value="ATP_synt_epsi"/>
    <property type="match status" value="1"/>
</dbReference>
<dbReference type="AlphaFoldDB" id="A0A450YW13"/>
<feature type="domain" description="ATP synthase F1 complex delta/epsilon subunit N-terminal" evidence="19">
    <location>
        <begin position="5"/>
        <end position="84"/>
    </location>
</feature>
<keyword evidence="10 15" id="KW-0472">Membrane</keyword>
<evidence type="ECO:0000256" key="16">
    <source>
        <dbReference type="RuleBase" id="RU003656"/>
    </source>
</evidence>
<comment type="similarity">
    <text evidence="3 15 16">Belongs to the ATPase epsilon chain family.</text>
</comment>
<dbReference type="GO" id="GO:0045259">
    <property type="term" value="C:proton-transporting ATP synthase complex"/>
    <property type="evidence" value="ECO:0007669"/>
    <property type="project" value="UniProtKB-KW"/>
</dbReference>
<evidence type="ECO:0000256" key="17">
    <source>
        <dbReference type="SAM" id="Coils"/>
    </source>
</evidence>
<reference evidence="20" key="1">
    <citation type="submission" date="2019-02" db="EMBL/GenBank/DDBJ databases">
        <authorList>
            <person name="Gruber-Vodicka R. H."/>
            <person name="Seah K. B. B."/>
        </authorList>
    </citation>
    <scope>NUCLEOTIDE SEQUENCE</scope>
    <source>
        <strain evidence="20">BECK_BZ125</strain>
    </source>
</reference>
<dbReference type="CDD" id="cd12152">
    <property type="entry name" value="F1-ATPase_delta"/>
    <property type="match status" value="1"/>
</dbReference>
<dbReference type="PANTHER" id="PTHR13822:SF10">
    <property type="entry name" value="ATP SYNTHASE EPSILON CHAIN, CHLOROPLASTIC"/>
    <property type="match status" value="1"/>
</dbReference>
<evidence type="ECO:0000256" key="11">
    <source>
        <dbReference type="ARBA" id="ARBA00023196"/>
    </source>
</evidence>
<evidence type="ECO:0000256" key="8">
    <source>
        <dbReference type="ARBA" id="ARBA00022781"/>
    </source>
</evidence>
<evidence type="ECO:0000256" key="9">
    <source>
        <dbReference type="ARBA" id="ARBA00023065"/>
    </source>
</evidence>
<dbReference type="GO" id="GO:0005524">
    <property type="term" value="F:ATP binding"/>
    <property type="evidence" value="ECO:0007669"/>
    <property type="project" value="UniProtKB-UniRule"/>
</dbReference>
<evidence type="ECO:0000256" key="5">
    <source>
        <dbReference type="ARBA" id="ARBA00014480"/>
    </source>
</evidence>
<dbReference type="PANTHER" id="PTHR13822">
    <property type="entry name" value="ATP SYNTHASE DELTA/EPSILON CHAIN"/>
    <property type="match status" value="1"/>
</dbReference>
<evidence type="ECO:0000256" key="4">
    <source>
        <dbReference type="ARBA" id="ARBA00011648"/>
    </source>
</evidence>
<keyword evidence="12 15" id="KW-0066">ATP synthesis</keyword>
<feature type="coiled-coil region" evidence="17">
    <location>
        <begin position="99"/>
        <end position="142"/>
    </location>
</feature>
<organism evidence="20">
    <name type="scientific">Candidatus Kentrum sp. TC</name>
    <dbReference type="NCBI Taxonomy" id="2126339"/>
    <lineage>
        <taxon>Bacteria</taxon>
        <taxon>Pseudomonadati</taxon>
        <taxon>Pseudomonadota</taxon>
        <taxon>Gammaproteobacteria</taxon>
        <taxon>Candidatus Kentrum</taxon>
    </lineage>
</organism>
<evidence type="ECO:0000256" key="7">
    <source>
        <dbReference type="ARBA" id="ARBA00022475"/>
    </source>
</evidence>
<dbReference type="Gene3D" id="1.20.5.440">
    <property type="entry name" value="ATP synthase delta/epsilon subunit, C-terminal domain"/>
    <property type="match status" value="1"/>
</dbReference>
<dbReference type="InterPro" id="IPR001469">
    <property type="entry name" value="ATP_synth_F1_dsu/esu"/>
</dbReference>
<keyword evidence="17" id="KW-0175">Coiled coil</keyword>
<evidence type="ECO:0000313" key="20">
    <source>
        <dbReference type="EMBL" id="VFK45639.1"/>
    </source>
</evidence>
<dbReference type="HAMAP" id="MF_00530">
    <property type="entry name" value="ATP_synth_epsil_bac"/>
    <property type="match status" value="1"/>
</dbReference>
<comment type="subcellular location">
    <subcellularLocation>
        <location evidence="2 15">Cell membrane</location>
        <topology evidence="2 15">Peripheral membrane protein</topology>
    </subcellularLocation>
</comment>
<name>A0A450YW13_9GAMM</name>
<keyword evidence="6 15" id="KW-0813">Transport</keyword>
<evidence type="ECO:0000259" key="19">
    <source>
        <dbReference type="Pfam" id="PF02823"/>
    </source>
</evidence>
<evidence type="ECO:0000256" key="1">
    <source>
        <dbReference type="ARBA" id="ARBA00003543"/>
    </source>
</evidence>
<dbReference type="SUPFAM" id="SSF46604">
    <property type="entry name" value="Epsilon subunit of F1F0-ATP synthase C-terminal domain"/>
    <property type="match status" value="1"/>
</dbReference>
<dbReference type="InterPro" id="IPR020547">
    <property type="entry name" value="ATP_synth_F1_esu_C"/>
</dbReference>
<evidence type="ECO:0000256" key="2">
    <source>
        <dbReference type="ARBA" id="ARBA00004202"/>
    </source>
</evidence>
<protein>
    <recommendedName>
        <fullName evidence="5 15">ATP synthase epsilon chain</fullName>
    </recommendedName>
    <alternativeName>
        <fullName evidence="14 15">ATP synthase F1 sector epsilon subunit</fullName>
    </alternativeName>
    <alternativeName>
        <fullName evidence="13 15">F-ATPase epsilon subunit</fullName>
    </alternativeName>
</protein>
<dbReference type="Gene3D" id="2.60.15.10">
    <property type="entry name" value="F0F1 ATP synthase delta/epsilon subunit, N-terminal"/>
    <property type="match status" value="1"/>
</dbReference>
<dbReference type="FunFam" id="2.60.15.10:FF:000001">
    <property type="entry name" value="ATP synthase epsilon chain"/>
    <property type="match status" value="1"/>
</dbReference>
<dbReference type="Pfam" id="PF00401">
    <property type="entry name" value="ATP-synt_DE"/>
    <property type="match status" value="1"/>
</dbReference>
<sequence>MAMVVHLDIVSAEREIFSGSAKMVFAPAIMGEVGVAPRHAPLITRLKPGEVRVRFANDEEESFYVSGGILEIQPHLVTVLSDTALRAHDIDEASALAAKEQAEQAMKNHTSEMEYAATEASLAEASARLAEASAQLALLNRVKRSTR</sequence>
<evidence type="ECO:0000256" key="3">
    <source>
        <dbReference type="ARBA" id="ARBA00005712"/>
    </source>
</evidence>
<dbReference type="GO" id="GO:0005886">
    <property type="term" value="C:plasma membrane"/>
    <property type="evidence" value="ECO:0007669"/>
    <property type="project" value="UniProtKB-SubCell"/>
</dbReference>